<dbReference type="PROSITE" id="PS50261">
    <property type="entry name" value="G_PROTEIN_RECEP_F2_4"/>
    <property type="match status" value="1"/>
</dbReference>
<comment type="caution">
    <text evidence="8">The sequence shown here is derived from an EMBL/GenBank/DDBJ whole genome shotgun (WGS) entry which is preliminary data.</text>
</comment>
<organism evidence="8 9">
    <name type="scientific">Petrolisthes manimaculis</name>
    <dbReference type="NCBI Taxonomy" id="1843537"/>
    <lineage>
        <taxon>Eukaryota</taxon>
        <taxon>Metazoa</taxon>
        <taxon>Ecdysozoa</taxon>
        <taxon>Arthropoda</taxon>
        <taxon>Crustacea</taxon>
        <taxon>Multicrustacea</taxon>
        <taxon>Malacostraca</taxon>
        <taxon>Eumalacostraca</taxon>
        <taxon>Eucarida</taxon>
        <taxon>Decapoda</taxon>
        <taxon>Pleocyemata</taxon>
        <taxon>Anomura</taxon>
        <taxon>Galatheoidea</taxon>
        <taxon>Porcellanidae</taxon>
        <taxon>Petrolisthes</taxon>
    </lineage>
</organism>
<dbReference type="PANTHER" id="PTHR12011:SF347">
    <property type="entry name" value="FI21270P1-RELATED"/>
    <property type="match status" value="1"/>
</dbReference>
<feature type="transmembrane region" description="Helical" evidence="5">
    <location>
        <begin position="366"/>
        <end position="389"/>
    </location>
</feature>
<feature type="transmembrane region" description="Helical" evidence="5">
    <location>
        <begin position="433"/>
        <end position="456"/>
    </location>
</feature>
<dbReference type="InterPro" id="IPR000832">
    <property type="entry name" value="GPCR_2_secretin-like"/>
</dbReference>
<keyword evidence="3 5" id="KW-1133">Transmembrane helix</keyword>
<dbReference type="InterPro" id="IPR017981">
    <property type="entry name" value="GPCR_2-like_7TM"/>
</dbReference>
<dbReference type="Gene3D" id="2.20.100.10">
    <property type="entry name" value="Thrombospondin type-1 (TSP1) repeat"/>
    <property type="match status" value="2"/>
</dbReference>
<protein>
    <recommendedName>
        <fullName evidence="7">G-protein coupled receptors family 2 profile 2 domain-containing protein</fullName>
    </recommendedName>
</protein>
<dbReference type="PANTHER" id="PTHR12011">
    <property type="entry name" value="ADHESION G-PROTEIN COUPLED RECEPTOR"/>
    <property type="match status" value="1"/>
</dbReference>
<evidence type="ECO:0000256" key="1">
    <source>
        <dbReference type="ARBA" id="ARBA00004141"/>
    </source>
</evidence>
<keyword evidence="2 5" id="KW-0812">Transmembrane</keyword>
<feature type="transmembrane region" description="Helical" evidence="5">
    <location>
        <begin position="286"/>
        <end position="313"/>
    </location>
</feature>
<reference evidence="8" key="1">
    <citation type="submission" date="2023-11" db="EMBL/GenBank/DDBJ databases">
        <title>Genome assemblies of two species of porcelain crab, Petrolisthes cinctipes and Petrolisthes manimaculis (Anomura: Porcellanidae).</title>
        <authorList>
            <person name="Angst P."/>
        </authorList>
    </citation>
    <scope>NUCLEOTIDE SEQUENCE</scope>
    <source>
        <strain evidence="8">PB745_02</strain>
        <tissue evidence="8">Gill</tissue>
    </source>
</reference>
<keyword evidence="9" id="KW-1185">Reference proteome</keyword>
<dbReference type="PRINTS" id="PR00249">
    <property type="entry name" value="GPCRSECRETIN"/>
</dbReference>
<evidence type="ECO:0000256" key="5">
    <source>
        <dbReference type="SAM" id="Phobius"/>
    </source>
</evidence>
<dbReference type="InterPro" id="IPR000884">
    <property type="entry name" value="TSP1_rpt"/>
</dbReference>
<dbReference type="Proteomes" id="UP001292094">
    <property type="component" value="Unassembled WGS sequence"/>
</dbReference>
<name>A0AAE1TWG4_9EUCA</name>
<comment type="subcellular location">
    <subcellularLocation>
        <location evidence="1">Membrane</location>
        <topology evidence="1">Multi-pass membrane protein</topology>
    </subcellularLocation>
</comment>
<evidence type="ECO:0000313" key="9">
    <source>
        <dbReference type="Proteomes" id="UP001292094"/>
    </source>
</evidence>
<dbReference type="GO" id="GO:0004930">
    <property type="term" value="F:G protein-coupled receptor activity"/>
    <property type="evidence" value="ECO:0007669"/>
    <property type="project" value="InterPro"/>
</dbReference>
<gene>
    <name evidence="8" type="ORF">Pmani_027687</name>
</gene>
<proteinExistence type="predicted"/>
<feature type="chain" id="PRO_5042277282" description="G-protein coupled receptors family 2 profile 2 domain-containing protein" evidence="6">
    <location>
        <begin position="33"/>
        <end position="476"/>
    </location>
</feature>
<dbReference type="InterPro" id="IPR036383">
    <property type="entry name" value="TSP1_rpt_sf"/>
</dbReference>
<feature type="transmembrane region" description="Helical" evidence="5">
    <location>
        <begin position="325"/>
        <end position="346"/>
    </location>
</feature>
<dbReference type="SUPFAM" id="SSF82895">
    <property type="entry name" value="TSP-1 type 1 repeat"/>
    <property type="match status" value="2"/>
</dbReference>
<dbReference type="Pfam" id="PF00002">
    <property type="entry name" value="7tm_2"/>
    <property type="match status" value="1"/>
</dbReference>
<dbReference type="AlphaFoldDB" id="A0AAE1TWG4"/>
<feature type="transmembrane region" description="Helical" evidence="5">
    <location>
        <begin position="259"/>
        <end position="274"/>
    </location>
</feature>
<dbReference type="Gene3D" id="1.20.1070.10">
    <property type="entry name" value="Rhodopsin 7-helix transmembrane proteins"/>
    <property type="match status" value="1"/>
</dbReference>
<dbReference type="SMART" id="SM00209">
    <property type="entry name" value="TSP1"/>
    <property type="match status" value="2"/>
</dbReference>
<feature type="transmembrane region" description="Helical" evidence="5">
    <location>
        <begin position="410"/>
        <end position="427"/>
    </location>
</feature>
<evidence type="ECO:0000256" key="3">
    <source>
        <dbReference type="ARBA" id="ARBA00022989"/>
    </source>
</evidence>
<dbReference type="Pfam" id="PF00090">
    <property type="entry name" value="TSP_1"/>
    <property type="match status" value="2"/>
</dbReference>
<sequence length="476" mass="53183">MKLQALNCNCVTLWTVGVSLLLVLHFADVVKSTDGGWSDWSVVVSKCTKLCGNGTTTRVRTCNNPKPTPDGAKCVDSENNVAEKEYLNVACNTQPCWVADTWSNFTNCSVVCGKGTQNRHAICGDVKCDGEQLQEEFKDCNTWDRETCDSPCVKIDAERSCPEYASCLDDSTDEDPSYTCVCLMGYVMSTDKKLCIRPPPPKPTPRPIPTLAPEQKVVATVISKTASTVLIICVSICLVIFILLRIFTIDRVIQMNMEIALLLAHVFLMFPPSITETEDFCRAVSILIHFFFTACFMFMFLEALHMYGYIAYVVKKEGMCSKVQYVLVGWGVSAIVVIFCMCFEYHDYGAPYHCWLQMNTPLLYGQLIPIIGLVILTFTLIEAAGAADYKQLKDLDKIQLGSAKFSQRTNLLLLPLVFSHMLVGMFSEYEQNLYLYGIFTILCSVTGVAVLLLHCLNNHQVRAKMMGIYKSMCGKK</sequence>
<dbReference type="GO" id="GO:0005886">
    <property type="term" value="C:plasma membrane"/>
    <property type="evidence" value="ECO:0007669"/>
    <property type="project" value="TreeGrafter"/>
</dbReference>
<feature type="domain" description="G-protein coupled receptors family 2 profile 2" evidence="7">
    <location>
        <begin position="216"/>
        <end position="458"/>
    </location>
</feature>
<feature type="signal peptide" evidence="6">
    <location>
        <begin position="1"/>
        <end position="32"/>
    </location>
</feature>
<dbReference type="PROSITE" id="PS50092">
    <property type="entry name" value="TSP1"/>
    <property type="match status" value="1"/>
</dbReference>
<dbReference type="GO" id="GO:0007166">
    <property type="term" value="P:cell surface receptor signaling pathway"/>
    <property type="evidence" value="ECO:0007669"/>
    <property type="project" value="InterPro"/>
</dbReference>
<keyword evidence="4 5" id="KW-0472">Membrane</keyword>
<keyword evidence="6" id="KW-0732">Signal</keyword>
<evidence type="ECO:0000259" key="7">
    <source>
        <dbReference type="PROSITE" id="PS50261"/>
    </source>
</evidence>
<evidence type="ECO:0000256" key="2">
    <source>
        <dbReference type="ARBA" id="ARBA00022692"/>
    </source>
</evidence>
<accession>A0AAE1TWG4</accession>
<evidence type="ECO:0000313" key="8">
    <source>
        <dbReference type="EMBL" id="KAK4300096.1"/>
    </source>
</evidence>
<evidence type="ECO:0000256" key="4">
    <source>
        <dbReference type="ARBA" id="ARBA00023136"/>
    </source>
</evidence>
<evidence type="ECO:0000256" key="6">
    <source>
        <dbReference type="SAM" id="SignalP"/>
    </source>
</evidence>
<feature type="transmembrane region" description="Helical" evidence="5">
    <location>
        <begin position="226"/>
        <end position="247"/>
    </location>
</feature>
<dbReference type="EMBL" id="JAWZYT010003118">
    <property type="protein sequence ID" value="KAK4300096.1"/>
    <property type="molecule type" value="Genomic_DNA"/>
</dbReference>